<comment type="caution">
    <text evidence="1">The sequence shown here is derived from an EMBL/GenBank/DDBJ whole genome shotgun (WGS) entry which is preliminary data.</text>
</comment>
<dbReference type="Proteomes" id="UP000186922">
    <property type="component" value="Unassembled WGS sequence"/>
</dbReference>
<evidence type="ECO:0000313" key="1">
    <source>
        <dbReference type="EMBL" id="GAV00809.1"/>
    </source>
</evidence>
<dbReference type="AlphaFoldDB" id="A0A1D1VQH3"/>
<name>A0A1D1VQH3_RAMVA</name>
<dbReference type="EMBL" id="BDGG01000006">
    <property type="protein sequence ID" value="GAV00809.1"/>
    <property type="molecule type" value="Genomic_DNA"/>
</dbReference>
<keyword evidence="2" id="KW-1185">Reference proteome</keyword>
<protein>
    <submittedName>
        <fullName evidence="1">Uncharacterized protein</fullName>
    </submittedName>
</protein>
<reference evidence="1 2" key="1">
    <citation type="journal article" date="2016" name="Nat. Commun.">
        <title>Extremotolerant tardigrade genome and improved radiotolerance of human cultured cells by tardigrade-unique protein.</title>
        <authorList>
            <person name="Hashimoto T."/>
            <person name="Horikawa D.D."/>
            <person name="Saito Y."/>
            <person name="Kuwahara H."/>
            <person name="Kozuka-Hata H."/>
            <person name="Shin-I T."/>
            <person name="Minakuchi Y."/>
            <person name="Ohishi K."/>
            <person name="Motoyama A."/>
            <person name="Aizu T."/>
            <person name="Enomoto A."/>
            <person name="Kondo K."/>
            <person name="Tanaka S."/>
            <person name="Hara Y."/>
            <person name="Koshikawa S."/>
            <person name="Sagara H."/>
            <person name="Miura T."/>
            <person name="Yokobori S."/>
            <person name="Miyagawa K."/>
            <person name="Suzuki Y."/>
            <person name="Kubo T."/>
            <person name="Oyama M."/>
            <person name="Kohara Y."/>
            <person name="Fujiyama A."/>
            <person name="Arakawa K."/>
            <person name="Katayama T."/>
            <person name="Toyoda A."/>
            <person name="Kunieda T."/>
        </authorList>
    </citation>
    <scope>NUCLEOTIDE SEQUENCE [LARGE SCALE GENOMIC DNA]</scope>
    <source>
        <strain evidence="1 2">YOKOZUNA-1</strain>
    </source>
</reference>
<organism evidence="1 2">
    <name type="scientific">Ramazzottius varieornatus</name>
    <name type="common">Water bear</name>
    <name type="synonym">Tardigrade</name>
    <dbReference type="NCBI Taxonomy" id="947166"/>
    <lineage>
        <taxon>Eukaryota</taxon>
        <taxon>Metazoa</taxon>
        <taxon>Ecdysozoa</taxon>
        <taxon>Tardigrada</taxon>
        <taxon>Eutardigrada</taxon>
        <taxon>Parachela</taxon>
        <taxon>Hypsibioidea</taxon>
        <taxon>Ramazzottiidae</taxon>
        <taxon>Ramazzottius</taxon>
    </lineage>
</organism>
<evidence type="ECO:0000313" key="2">
    <source>
        <dbReference type="Proteomes" id="UP000186922"/>
    </source>
</evidence>
<gene>
    <name evidence="1" type="primary">RvY_11605-1</name>
    <name evidence="1" type="synonym">RvY_11605.1</name>
    <name evidence="1" type="ORF">RvY_11605</name>
</gene>
<sequence length="57" mass="5990">MGSVSAAPAASTDLDDVLGSEAKGKVDQLVEMMEDVLEPANGSVMKHTFLYKECSSV</sequence>
<accession>A0A1D1VQH3</accession>
<proteinExistence type="predicted"/>